<dbReference type="EMBL" id="WJNH01000016">
    <property type="protein sequence ID" value="MRG88144.1"/>
    <property type="molecule type" value="Genomic_DNA"/>
</dbReference>
<dbReference type="PROSITE" id="PS51347">
    <property type="entry name" value="PHOSPHOTRIESTERASE_2"/>
    <property type="match status" value="1"/>
</dbReference>
<dbReference type="AlphaFoldDB" id="A0A6G1XAY4"/>
<evidence type="ECO:0000313" key="5">
    <source>
        <dbReference type="EMBL" id="MRG88144.1"/>
    </source>
</evidence>
<organism evidence="5 6">
    <name type="scientific">Salinibacillus xinjiangensis</name>
    <dbReference type="NCBI Taxonomy" id="1229268"/>
    <lineage>
        <taxon>Bacteria</taxon>
        <taxon>Bacillati</taxon>
        <taxon>Bacillota</taxon>
        <taxon>Bacilli</taxon>
        <taxon>Bacillales</taxon>
        <taxon>Bacillaceae</taxon>
        <taxon>Salinibacillus</taxon>
    </lineage>
</organism>
<dbReference type="Proteomes" id="UP000480185">
    <property type="component" value="Unassembled WGS sequence"/>
</dbReference>
<comment type="cofactor">
    <cofactor evidence="3">
        <name>a divalent metal cation</name>
        <dbReference type="ChEBI" id="CHEBI:60240"/>
    </cofactor>
    <text evidence="3">Binds 2 divalent metal cations per subunit.</text>
</comment>
<feature type="binding site" evidence="3">
    <location>
        <position position="290"/>
    </location>
    <ligand>
        <name>a divalent metal cation</name>
        <dbReference type="ChEBI" id="CHEBI:60240"/>
        <label>1</label>
    </ligand>
</feature>
<keyword evidence="6" id="KW-1185">Reference proteome</keyword>
<dbReference type="OrthoDB" id="105927at2"/>
<evidence type="ECO:0000313" key="6">
    <source>
        <dbReference type="Proteomes" id="UP000480185"/>
    </source>
</evidence>
<feature type="binding site" evidence="3">
    <location>
        <position position="24"/>
    </location>
    <ligand>
        <name>a divalent metal cation</name>
        <dbReference type="ChEBI" id="CHEBI:60240"/>
        <label>1</label>
    </ligand>
</feature>
<dbReference type="SUPFAM" id="SSF51556">
    <property type="entry name" value="Metallo-dependent hydrolases"/>
    <property type="match status" value="1"/>
</dbReference>
<dbReference type="GO" id="GO:0016788">
    <property type="term" value="F:hydrolase activity, acting on ester bonds"/>
    <property type="evidence" value="ECO:0007669"/>
    <property type="project" value="InterPro"/>
</dbReference>
<evidence type="ECO:0000256" key="3">
    <source>
        <dbReference type="PIRSR" id="PIRSR601559-52"/>
    </source>
</evidence>
<comment type="caution">
    <text evidence="4">Lacks conserved residue(s) required for the propagation of feature annotation.</text>
</comment>
<dbReference type="InterPro" id="IPR032466">
    <property type="entry name" value="Metal_Hydrolase"/>
</dbReference>
<comment type="similarity">
    <text evidence="4">Belongs to the metallo-dependent hydrolases superfamily. Phosphotriesterase family.</text>
</comment>
<dbReference type="PROSITE" id="PS01322">
    <property type="entry name" value="PHOSPHOTRIESTERASE_1"/>
    <property type="match status" value="1"/>
</dbReference>
<feature type="binding site" evidence="3">
    <location>
        <position position="22"/>
    </location>
    <ligand>
        <name>a divalent metal cation</name>
        <dbReference type="ChEBI" id="CHEBI:60240"/>
        <label>1</label>
    </ligand>
</feature>
<proteinExistence type="inferred from homology"/>
<feature type="binding site" evidence="3">
    <location>
        <position position="164"/>
    </location>
    <ligand>
        <name>a divalent metal cation</name>
        <dbReference type="ChEBI" id="CHEBI:60240"/>
        <label>2</label>
    </ligand>
</feature>
<gene>
    <name evidence="5" type="ORF">GH754_17955</name>
</gene>
<feature type="binding site" evidence="3">
    <location>
        <position position="225"/>
    </location>
    <ligand>
        <name>a divalent metal cation</name>
        <dbReference type="ChEBI" id="CHEBI:60240"/>
        <label>2</label>
    </ligand>
</feature>
<accession>A0A6G1XAY4</accession>
<dbReference type="PIRSF" id="PIRSF016839">
    <property type="entry name" value="PhP"/>
    <property type="match status" value="1"/>
</dbReference>
<evidence type="ECO:0000256" key="1">
    <source>
        <dbReference type="ARBA" id="ARBA00022723"/>
    </source>
</evidence>
<keyword evidence="1 3" id="KW-0479">Metal-binding</keyword>
<dbReference type="CDD" id="cd00530">
    <property type="entry name" value="PTE"/>
    <property type="match status" value="1"/>
</dbReference>
<comment type="caution">
    <text evidence="5">The sequence shown here is derived from an EMBL/GenBank/DDBJ whole genome shotgun (WGS) entry which is preliminary data.</text>
</comment>
<dbReference type="Pfam" id="PF02126">
    <property type="entry name" value="PTE"/>
    <property type="match status" value="1"/>
</dbReference>
<dbReference type="RefSeq" id="WP_153730017.1">
    <property type="nucleotide sequence ID" value="NZ_WJNH01000016.1"/>
</dbReference>
<dbReference type="GO" id="GO:0008270">
    <property type="term" value="F:zinc ion binding"/>
    <property type="evidence" value="ECO:0007669"/>
    <property type="project" value="InterPro"/>
</dbReference>
<evidence type="ECO:0000256" key="2">
    <source>
        <dbReference type="ARBA" id="ARBA00022801"/>
    </source>
</evidence>
<keyword evidence="2" id="KW-0378">Hydrolase</keyword>
<dbReference type="InterPro" id="IPR017947">
    <property type="entry name" value="AryldialkylPase_Zn-BS"/>
</dbReference>
<feature type="binding site" evidence="3">
    <location>
        <position position="164"/>
    </location>
    <ligand>
        <name>a divalent metal cation</name>
        <dbReference type="ChEBI" id="CHEBI:60240"/>
        <label>1</label>
    </ligand>
</feature>
<reference evidence="5 6" key="1">
    <citation type="submission" date="2019-11" db="EMBL/GenBank/DDBJ databases">
        <authorList>
            <person name="Li J."/>
        </authorList>
    </citation>
    <scope>NUCLEOTIDE SEQUENCE [LARGE SCALE GENOMIC DNA]</scope>
    <source>
        <strain evidence="5 6">J4</strain>
    </source>
</reference>
<dbReference type="Gene3D" id="3.20.20.140">
    <property type="entry name" value="Metal-dependent hydrolases"/>
    <property type="match status" value="1"/>
</dbReference>
<protein>
    <submittedName>
        <fullName evidence="5">Phosphotriesterase-related protein</fullName>
    </submittedName>
</protein>
<sequence length="341" mass="38177">MSTVETVQGPIPAEDLGITLMHEHLFVDRTRLWRDPVGPKKKFAQRKVEMDILGQLRLDPYSNYDNTLMIDIDLACKEVKHFFNKGGGTLVDVTNVGVGRDPHALLEVSRRTSLNIVMGAGYYLHPTIPTEVQYMSIDEIKEGIVKDLTVGVDDTGIKAGIIGEIGIGPNMTDLEVKVLRGAARAQKETGKTLTIHTPAWERYCHDILDVVEEEGGNLERTILDHMNPSMDDMDYQSSLVKRGCYIEYDMIGIEVLFPGEGQSPSDEDNANAIVRLLEKGLGNKVLLSQDIFLKMFLKTYGGYGYSHILENFVPRLRKKGVSEQEVQNLLVENPKRCLISE</sequence>
<dbReference type="InterPro" id="IPR001559">
    <property type="entry name" value="Phosphotriesterase"/>
</dbReference>
<feature type="binding site" evidence="3">
    <location>
        <position position="196"/>
    </location>
    <ligand>
        <name>a divalent metal cation</name>
        <dbReference type="ChEBI" id="CHEBI:60240"/>
        <label>2</label>
    </ligand>
</feature>
<dbReference type="PANTHER" id="PTHR10819">
    <property type="entry name" value="PHOSPHOTRIESTERASE-RELATED"/>
    <property type="match status" value="1"/>
</dbReference>
<name>A0A6G1XAY4_9BACI</name>
<evidence type="ECO:0000256" key="4">
    <source>
        <dbReference type="PROSITE-ProRule" id="PRU00679"/>
    </source>
</evidence>
<dbReference type="PANTHER" id="PTHR10819:SF3">
    <property type="entry name" value="PHOSPHOTRIESTERASE-RELATED PROTEIN"/>
    <property type="match status" value="1"/>
</dbReference>